<dbReference type="Gene3D" id="3.40.50.720">
    <property type="entry name" value="NAD(P)-binding Rossmann-like Domain"/>
    <property type="match status" value="1"/>
</dbReference>
<dbReference type="InterPro" id="IPR000534">
    <property type="entry name" value="Semialdehyde_DH_NAD-bd"/>
</dbReference>
<gene>
    <name evidence="7" type="ORF">MNB_SM-6-138</name>
</gene>
<feature type="domain" description="Semialdehyde dehydrogenase NAD-binding" evidence="6">
    <location>
        <begin position="8"/>
        <end position="144"/>
    </location>
</feature>
<keyword evidence="4 7" id="KW-0560">Oxidoreductase</keyword>
<organism evidence="7">
    <name type="scientific">hydrothermal vent metagenome</name>
    <dbReference type="NCBI Taxonomy" id="652676"/>
    <lineage>
        <taxon>unclassified sequences</taxon>
        <taxon>metagenomes</taxon>
        <taxon>ecological metagenomes</taxon>
    </lineage>
</organism>
<dbReference type="PANTHER" id="PTHR32338:SF10">
    <property type="entry name" value="N-ACETYL-GAMMA-GLUTAMYL-PHOSPHATE REDUCTASE, CHLOROPLASTIC-RELATED"/>
    <property type="match status" value="1"/>
</dbReference>
<dbReference type="EC" id="1.2.1.38" evidence="7"/>
<dbReference type="CDD" id="cd17895">
    <property type="entry name" value="AGPR_1_N"/>
    <property type="match status" value="1"/>
</dbReference>
<dbReference type="Pfam" id="PF22698">
    <property type="entry name" value="Semialdhyde_dhC_1"/>
    <property type="match status" value="1"/>
</dbReference>
<dbReference type="PANTHER" id="PTHR32338">
    <property type="entry name" value="N-ACETYL-GAMMA-GLUTAMYL-PHOSPHATE REDUCTASE, CHLOROPLASTIC-RELATED-RELATED"/>
    <property type="match status" value="1"/>
</dbReference>
<protein>
    <submittedName>
        <fullName evidence="7">N-acetyl-gamma-glutamyl-phosphate reductase</fullName>
        <ecNumber evidence="7">1.2.1.38</ecNumber>
    </submittedName>
</protein>
<name>A0A1W1BS39_9ZZZZ</name>
<dbReference type="InterPro" id="IPR050085">
    <property type="entry name" value="AGPR"/>
</dbReference>
<keyword evidence="1" id="KW-0055">Arginine biosynthesis</keyword>
<dbReference type="InterPro" id="IPR000706">
    <property type="entry name" value="AGPR_type-1"/>
</dbReference>
<dbReference type="InterPro" id="IPR036291">
    <property type="entry name" value="NAD(P)-bd_dom_sf"/>
</dbReference>
<dbReference type="GO" id="GO:0003942">
    <property type="term" value="F:N-acetyl-gamma-glutamyl-phosphate reductase activity"/>
    <property type="evidence" value="ECO:0007669"/>
    <property type="project" value="UniProtKB-EC"/>
</dbReference>
<evidence type="ECO:0000259" key="6">
    <source>
        <dbReference type="SMART" id="SM00859"/>
    </source>
</evidence>
<dbReference type="EMBL" id="FPHK01000020">
    <property type="protein sequence ID" value="SFV56282.1"/>
    <property type="molecule type" value="Genomic_DNA"/>
</dbReference>
<evidence type="ECO:0000256" key="3">
    <source>
        <dbReference type="ARBA" id="ARBA00022857"/>
    </source>
</evidence>
<dbReference type="Pfam" id="PF01118">
    <property type="entry name" value="Semialdhyde_dh"/>
    <property type="match status" value="1"/>
</dbReference>
<dbReference type="InterPro" id="IPR023013">
    <property type="entry name" value="AGPR_AS"/>
</dbReference>
<dbReference type="SUPFAM" id="SSF55347">
    <property type="entry name" value="Glyceraldehyde-3-phosphate dehydrogenase-like, C-terminal domain"/>
    <property type="match status" value="1"/>
</dbReference>
<dbReference type="AlphaFoldDB" id="A0A1W1BS39"/>
<keyword evidence="2" id="KW-0028">Amino-acid biosynthesis</keyword>
<dbReference type="CDD" id="cd23934">
    <property type="entry name" value="AGPR_1_C"/>
    <property type="match status" value="1"/>
</dbReference>
<evidence type="ECO:0000313" key="7">
    <source>
        <dbReference type="EMBL" id="SFV56282.1"/>
    </source>
</evidence>
<evidence type="ECO:0000256" key="4">
    <source>
        <dbReference type="ARBA" id="ARBA00023002"/>
    </source>
</evidence>
<reference evidence="7" key="1">
    <citation type="submission" date="2016-10" db="EMBL/GenBank/DDBJ databases">
        <authorList>
            <person name="de Groot N.N."/>
        </authorList>
    </citation>
    <scope>NUCLEOTIDE SEQUENCE</scope>
</reference>
<proteinExistence type="inferred from homology"/>
<dbReference type="InterPro" id="IPR058924">
    <property type="entry name" value="AGPR_dimerisation_dom"/>
</dbReference>
<comment type="pathway">
    <text evidence="5">Amino-acid biosynthesis.</text>
</comment>
<dbReference type="SMART" id="SM00859">
    <property type="entry name" value="Semialdhyde_dh"/>
    <property type="match status" value="1"/>
</dbReference>
<dbReference type="Gene3D" id="3.30.360.10">
    <property type="entry name" value="Dihydrodipicolinate Reductase, domain 2"/>
    <property type="match status" value="1"/>
</dbReference>
<evidence type="ECO:0000256" key="1">
    <source>
        <dbReference type="ARBA" id="ARBA00022571"/>
    </source>
</evidence>
<sequence>MSVNKNINVGIVGATGYTGLELVKMLVKHPIFQLNYIANSEGNTTINALHPSLNGVCEDVVHKADVDAMAQQCELIFLALPHKTAMAYVKPLMAKGVKVVDLSADYRLPQVVYETFYCPHTDPQNLSHAVYGLPELFGKEIKSAKLVANPGCFPTSAILGLLPFMDKRVPNTPVIIDAKTGVSGAGKKLSDTTHFVNVNDNLFAYNPLMHRHAPEIADKLGVAFDDVNFVPHLVPVTRGMISSIYIQIKEDFDAESLLREYYKDAPFVRVSKTPVTMKDVAGTNFCDIYVQQRGPLLFIASAIDNLMRGASSQALVNANLMMGLDETMGIPDIAYVP</sequence>
<dbReference type="PROSITE" id="PS01224">
    <property type="entry name" value="ARGC"/>
    <property type="match status" value="1"/>
</dbReference>
<dbReference type="GO" id="GO:0006526">
    <property type="term" value="P:L-arginine biosynthetic process"/>
    <property type="evidence" value="ECO:0007669"/>
    <property type="project" value="UniProtKB-KW"/>
</dbReference>
<accession>A0A1W1BS39</accession>
<evidence type="ECO:0000256" key="2">
    <source>
        <dbReference type="ARBA" id="ARBA00022605"/>
    </source>
</evidence>
<dbReference type="NCBIfam" id="TIGR01850">
    <property type="entry name" value="argC"/>
    <property type="match status" value="1"/>
</dbReference>
<keyword evidence="3" id="KW-0521">NADP</keyword>
<dbReference type="HAMAP" id="MF_00150">
    <property type="entry name" value="ArgC_type1"/>
    <property type="match status" value="1"/>
</dbReference>
<dbReference type="GO" id="GO:0070401">
    <property type="term" value="F:NADP+ binding"/>
    <property type="evidence" value="ECO:0007669"/>
    <property type="project" value="InterPro"/>
</dbReference>
<dbReference type="GO" id="GO:0051287">
    <property type="term" value="F:NAD binding"/>
    <property type="evidence" value="ECO:0007669"/>
    <property type="project" value="InterPro"/>
</dbReference>
<evidence type="ECO:0000256" key="5">
    <source>
        <dbReference type="ARBA" id="ARBA00029440"/>
    </source>
</evidence>
<dbReference type="SUPFAM" id="SSF51735">
    <property type="entry name" value="NAD(P)-binding Rossmann-fold domains"/>
    <property type="match status" value="1"/>
</dbReference>